<keyword evidence="2" id="KW-1185">Reference proteome</keyword>
<reference evidence="1 2" key="1">
    <citation type="submission" date="2021-06" db="EMBL/GenBank/DDBJ databases">
        <authorList>
            <person name="Kallberg Y."/>
            <person name="Tangrot J."/>
            <person name="Rosling A."/>
        </authorList>
    </citation>
    <scope>NUCLEOTIDE SEQUENCE [LARGE SCALE GENOMIC DNA]</scope>
    <source>
        <strain evidence="1 2">120-4 pot B 10/14</strain>
    </source>
</reference>
<sequence length="78" mass="9173">MPPIADFIEKVKKIRENEREIVRLESTNALSIRYMLTFYELLDLKLDKYVQIIIAELNESLYANIKGSLASLQHIYNQ</sequence>
<name>A0ABN7WCR7_GIGMA</name>
<evidence type="ECO:0000313" key="2">
    <source>
        <dbReference type="Proteomes" id="UP000789901"/>
    </source>
</evidence>
<gene>
    <name evidence="1" type="ORF">GMARGA_LOCUS29437</name>
</gene>
<protein>
    <submittedName>
        <fullName evidence="1">25938_t:CDS:1</fullName>
    </submittedName>
</protein>
<organism evidence="1 2">
    <name type="scientific">Gigaspora margarita</name>
    <dbReference type="NCBI Taxonomy" id="4874"/>
    <lineage>
        <taxon>Eukaryota</taxon>
        <taxon>Fungi</taxon>
        <taxon>Fungi incertae sedis</taxon>
        <taxon>Mucoromycota</taxon>
        <taxon>Glomeromycotina</taxon>
        <taxon>Glomeromycetes</taxon>
        <taxon>Diversisporales</taxon>
        <taxon>Gigasporaceae</taxon>
        <taxon>Gigaspora</taxon>
    </lineage>
</organism>
<proteinExistence type="predicted"/>
<evidence type="ECO:0000313" key="1">
    <source>
        <dbReference type="EMBL" id="CAG8827536.1"/>
    </source>
</evidence>
<dbReference type="Proteomes" id="UP000789901">
    <property type="component" value="Unassembled WGS sequence"/>
</dbReference>
<dbReference type="EMBL" id="CAJVQB010039616">
    <property type="protein sequence ID" value="CAG8827536.1"/>
    <property type="molecule type" value="Genomic_DNA"/>
</dbReference>
<comment type="caution">
    <text evidence="1">The sequence shown here is derived from an EMBL/GenBank/DDBJ whole genome shotgun (WGS) entry which is preliminary data.</text>
</comment>
<accession>A0ABN7WCR7</accession>
<feature type="non-terminal residue" evidence="1">
    <location>
        <position position="78"/>
    </location>
</feature>